<dbReference type="AlphaFoldDB" id="A0A8C4JQ48"/>
<dbReference type="Proteomes" id="UP000694423">
    <property type="component" value="Unplaced"/>
</dbReference>
<keyword evidence="3" id="KW-1185">Reference proteome</keyword>
<feature type="region of interest" description="Disordered" evidence="1">
    <location>
        <begin position="42"/>
        <end position="64"/>
    </location>
</feature>
<accession>A0A8C4JQ48</accession>
<sequence length="64" mass="6922">QEEEEGVSYFYVLAALPQLTSLDFSAVTRQDRATAAAWKSMNAKAVAGARGSPRRDRPPSPARA</sequence>
<proteinExistence type="predicted"/>
<organism evidence="2 3">
    <name type="scientific">Dromaius novaehollandiae</name>
    <name type="common">Emu</name>
    <dbReference type="NCBI Taxonomy" id="8790"/>
    <lineage>
        <taxon>Eukaryota</taxon>
        <taxon>Metazoa</taxon>
        <taxon>Chordata</taxon>
        <taxon>Craniata</taxon>
        <taxon>Vertebrata</taxon>
        <taxon>Euteleostomi</taxon>
        <taxon>Archelosauria</taxon>
        <taxon>Archosauria</taxon>
        <taxon>Dinosauria</taxon>
        <taxon>Saurischia</taxon>
        <taxon>Theropoda</taxon>
        <taxon>Coelurosauria</taxon>
        <taxon>Aves</taxon>
        <taxon>Palaeognathae</taxon>
        <taxon>Casuariiformes</taxon>
        <taxon>Dromaiidae</taxon>
        <taxon>Dromaius</taxon>
    </lineage>
</organism>
<name>A0A8C4JQ48_DRONO</name>
<evidence type="ECO:0000313" key="2">
    <source>
        <dbReference type="Ensembl" id="ENSDNVP00000011710.1"/>
    </source>
</evidence>
<reference evidence="2" key="1">
    <citation type="submission" date="2025-08" db="UniProtKB">
        <authorList>
            <consortium name="Ensembl"/>
        </authorList>
    </citation>
    <scope>IDENTIFICATION</scope>
</reference>
<evidence type="ECO:0000313" key="3">
    <source>
        <dbReference type="Proteomes" id="UP000694423"/>
    </source>
</evidence>
<reference evidence="2" key="2">
    <citation type="submission" date="2025-09" db="UniProtKB">
        <authorList>
            <consortium name="Ensembl"/>
        </authorList>
    </citation>
    <scope>IDENTIFICATION</scope>
</reference>
<protein>
    <submittedName>
        <fullName evidence="2">Uncharacterized protein</fullName>
    </submittedName>
</protein>
<evidence type="ECO:0000256" key="1">
    <source>
        <dbReference type="SAM" id="MobiDB-lite"/>
    </source>
</evidence>
<dbReference type="Ensembl" id="ENSDNVT00000014099.1">
    <property type="protein sequence ID" value="ENSDNVP00000011710.1"/>
    <property type="gene ID" value="ENSDNVG00000008256.1"/>
</dbReference>